<feature type="transmembrane region" description="Helical" evidence="6">
    <location>
        <begin position="192"/>
        <end position="211"/>
    </location>
</feature>
<keyword evidence="4 6" id="KW-1133">Transmembrane helix</keyword>
<feature type="transmembrane region" description="Helical" evidence="6">
    <location>
        <begin position="159"/>
        <end position="180"/>
    </location>
</feature>
<keyword evidence="6" id="KW-0807">Transducer</keyword>
<keyword evidence="6" id="KW-0675">Receptor</keyword>
<feature type="transmembrane region" description="Helical" evidence="6">
    <location>
        <begin position="246"/>
        <end position="265"/>
    </location>
</feature>
<name>A0ABQ9H4G5_9NEOP</name>
<comment type="caution">
    <text evidence="9">The sequence shown here is derived from an EMBL/GenBank/DDBJ whole genome shotgun (WGS) entry which is preliminary data.</text>
</comment>
<dbReference type="Proteomes" id="UP001159363">
    <property type="component" value="Chromosome 6"/>
</dbReference>
<keyword evidence="2 6" id="KW-1003">Cell membrane</keyword>
<protein>
    <recommendedName>
        <fullName evidence="6">Gustatory receptor</fullName>
    </recommendedName>
</protein>
<keyword evidence="5 6" id="KW-0472">Membrane</keyword>
<evidence type="ECO:0000313" key="10">
    <source>
        <dbReference type="Proteomes" id="UP001159363"/>
    </source>
</evidence>
<comment type="function">
    <text evidence="6">Gustatory receptor which mediates acceptance or avoidance behavior, depending on its substrates.</text>
</comment>
<evidence type="ECO:0000256" key="7">
    <source>
        <dbReference type="SAM" id="Coils"/>
    </source>
</evidence>
<evidence type="ECO:0000256" key="2">
    <source>
        <dbReference type="ARBA" id="ARBA00022475"/>
    </source>
</evidence>
<feature type="transmembrane region" description="Helical" evidence="6">
    <location>
        <begin position="397"/>
        <end position="417"/>
    </location>
</feature>
<reference evidence="9 10" key="1">
    <citation type="submission" date="2023-02" db="EMBL/GenBank/DDBJ databases">
        <title>LHISI_Scaffold_Assembly.</title>
        <authorList>
            <person name="Stuart O.P."/>
            <person name="Cleave R."/>
            <person name="Magrath M.J.L."/>
            <person name="Mikheyev A.S."/>
        </authorList>
    </citation>
    <scope>NUCLEOTIDE SEQUENCE [LARGE SCALE GENOMIC DNA]</scope>
    <source>
        <strain evidence="9">Daus_M_001</strain>
        <tissue evidence="9">Leg muscle</tissue>
    </source>
</reference>
<gene>
    <name evidence="9" type="ORF">PR048_019805</name>
</gene>
<sequence length="516" mass="58501">MERREFLSSIILLHHVLFIGMVRILGLMFNAVNKGLLESCKQDPSTRQREGACSFDEEIANEKIIIVPSEAFNIIVTHLFEVRKHHYYEKPHKCGNTGSRKLHISLVEVEVENLSKCCKQNTKKMKVKSCLTISLKILKVAGAAPYLYRRSVTHRNVKIFSATVHTLLVAVGVPVVGYFNNYLHYEVESTSYGAYMVCCWIHMITFTFSMLPTVFNARSFDEVLTQIYQLEKSINTEHKERQKVEAAIIAFIIVGNIIIAALSSYVDSVMGITLTTILGNLCFFISESCSLIMMTNFIAMMYVLRLFFSTLNSEIEEYQQNIRLQLQRNSRVNNDAFAAYISKVMDQHMKLCQVSEMVNSAHGQQIVLWVLTSSYTVTSCIYIAFLESVDRSTLEVGGLSCLGIWGVYHVARICITVHSTHTTALRRHRWKAHIYTQCDENIVRLSRGLHLMASGALDARVSFALIAPALLGLKHGNNLYVCRRERRLVQDESGEWIRDGPPNVDTPKIPGKVADQ</sequence>
<evidence type="ECO:0000256" key="4">
    <source>
        <dbReference type="ARBA" id="ARBA00022989"/>
    </source>
</evidence>
<feature type="transmembrane region" description="Helical" evidence="6">
    <location>
        <begin position="366"/>
        <end position="385"/>
    </location>
</feature>
<dbReference type="InterPro" id="IPR013604">
    <property type="entry name" value="7TM_chemorcpt"/>
</dbReference>
<evidence type="ECO:0000256" key="1">
    <source>
        <dbReference type="ARBA" id="ARBA00004651"/>
    </source>
</evidence>
<keyword evidence="7" id="KW-0175">Coiled coil</keyword>
<feature type="transmembrane region" description="Helical" evidence="6">
    <location>
        <begin position="6"/>
        <end position="29"/>
    </location>
</feature>
<keyword evidence="10" id="KW-1185">Reference proteome</keyword>
<keyword evidence="3 6" id="KW-0812">Transmembrane</keyword>
<evidence type="ECO:0000256" key="8">
    <source>
        <dbReference type="SAM" id="MobiDB-lite"/>
    </source>
</evidence>
<dbReference type="Pfam" id="PF08395">
    <property type="entry name" value="7tm_7"/>
    <property type="match status" value="1"/>
</dbReference>
<dbReference type="EMBL" id="JARBHB010000007">
    <property type="protein sequence ID" value="KAJ8879199.1"/>
    <property type="molecule type" value="Genomic_DNA"/>
</dbReference>
<feature type="coiled-coil region" evidence="7">
    <location>
        <begin position="308"/>
        <end position="335"/>
    </location>
</feature>
<evidence type="ECO:0000256" key="5">
    <source>
        <dbReference type="ARBA" id="ARBA00023136"/>
    </source>
</evidence>
<accession>A0ABQ9H4G5</accession>
<proteinExistence type="inferred from homology"/>
<evidence type="ECO:0000313" key="9">
    <source>
        <dbReference type="EMBL" id="KAJ8879199.1"/>
    </source>
</evidence>
<organism evidence="9 10">
    <name type="scientific">Dryococelus australis</name>
    <dbReference type="NCBI Taxonomy" id="614101"/>
    <lineage>
        <taxon>Eukaryota</taxon>
        <taxon>Metazoa</taxon>
        <taxon>Ecdysozoa</taxon>
        <taxon>Arthropoda</taxon>
        <taxon>Hexapoda</taxon>
        <taxon>Insecta</taxon>
        <taxon>Pterygota</taxon>
        <taxon>Neoptera</taxon>
        <taxon>Polyneoptera</taxon>
        <taxon>Phasmatodea</taxon>
        <taxon>Verophasmatodea</taxon>
        <taxon>Anareolatae</taxon>
        <taxon>Phasmatidae</taxon>
        <taxon>Eurycanthinae</taxon>
        <taxon>Dryococelus</taxon>
    </lineage>
</organism>
<evidence type="ECO:0000256" key="6">
    <source>
        <dbReference type="RuleBase" id="RU363108"/>
    </source>
</evidence>
<comment type="subcellular location">
    <subcellularLocation>
        <location evidence="1 6">Cell membrane</location>
        <topology evidence="1 6">Multi-pass membrane protein</topology>
    </subcellularLocation>
</comment>
<feature type="transmembrane region" description="Helical" evidence="6">
    <location>
        <begin position="277"/>
        <end position="304"/>
    </location>
</feature>
<comment type="similarity">
    <text evidence="6">Belongs to the insect chemoreceptor superfamily. Gustatory receptor (GR) family.</text>
</comment>
<evidence type="ECO:0000256" key="3">
    <source>
        <dbReference type="ARBA" id="ARBA00022692"/>
    </source>
</evidence>
<feature type="region of interest" description="Disordered" evidence="8">
    <location>
        <begin position="496"/>
        <end position="516"/>
    </location>
</feature>